<name>A0A1H1XBP1_9MICO</name>
<organism evidence="3 4">
    <name type="scientific">Brevibacterium siliguriense</name>
    <dbReference type="NCBI Taxonomy" id="1136497"/>
    <lineage>
        <taxon>Bacteria</taxon>
        <taxon>Bacillati</taxon>
        <taxon>Actinomycetota</taxon>
        <taxon>Actinomycetes</taxon>
        <taxon>Micrococcales</taxon>
        <taxon>Brevibacteriaceae</taxon>
        <taxon>Brevibacterium</taxon>
    </lineage>
</organism>
<dbReference type="Proteomes" id="UP000199597">
    <property type="component" value="Chromosome I"/>
</dbReference>
<gene>
    <name evidence="3" type="ORF">SAMN04489752_3246</name>
</gene>
<dbReference type="RefSeq" id="WP_197678150.1">
    <property type="nucleotide sequence ID" value="NZ_LT629766.1"/>
</dbReference>
<feature type="transmembrane region" description="Helical" evidence="2">
    <location>
        <begin position="47"/>
        <end position="66"/>
    </location>
</feature>
<keyword evidence="2" id="KW-0472">Membrane</keyword>
<protein>
    <submittedName>
        <fullName evidence="3">Uncharacterized protein</fullName>
    </submittedName>
</protein>
<keyword evidence="2" id="KW-0812">Transmembrane</keyword>
<dbReference type="AlphaFoldDB" id="A0A1H1XBP1"/>
<feature type="compositionally biased region" description="Polar residues" evidence="1">
    <location>
        <begin position="1"/>
        <end position="11"/>
    </location>
</feature>
<evidence type="ECO:0000313" key="3">
    <source>
        <dbReference type="EMBL" id="SDT06039.1"/>
    </source>
</evidence>
<dbReference type="EMBL" id="LT629766">
    <property type="protein sequence ID" value="SDT06039.1"/>
    <property type="molecule type" value="Genomic_DNA"/>
</dbReference>
<evidence type="ECO:0000313" key="4">
    <source>
        <dbReference type="Proteomes" id="UP000199597"/>
    </source>
</evidence>
<keyword evidence="2" id="KW-1133">Transmembrane helix</keyword>
<accession>A0A1H1XBP1</accession>
<evidence type="ECO:0000256" key="2">
    <source>
        <dbReference type="SAM" id="Phobius"/>
    </source>
</evidence>
<feature type="region of interest" description="Disordered" evidence="1">
    <location>
        <begin position="1"/>
        <end position="45"/>
    </location>
</feature>
<keyword evidence="4" id="KW-1185">Reference proteome</keyword>
<proteinExistence type="predicted"/>
<dbReference type="STRING" id="1136497.SAMN04489752_3246"/>
<reference evidence="4" key="1">
    <citation type="submission" date="2016-10" db="EMBL/GenBank/DDBJ databases">
        <authorList>
            <person name="Varghese N."/>
            <person name="Submissions S."/>
        </authorList>
    </citation>
    <scope>NUCLEOTIDE SEQUENCE [LARGE SCALE GENOMIC DNA]</scope>
    <source>
        <strain evidence="4">DSM 23676</strain>
    </source>
</reference>
<sequence>MSQGPNVSMSGGSFDFDRANNGGGNGPQRPGGPHRPGGGSGRKPRRFGCGTIIGIVIVLVVLGNVFRSCGSSGAANCGDYDLSNGQYVSNPGKGDYEKNGSSYDYVGCDTSRSGGGGFFFLPFFSGGGSNYGDGSGFRGGGPGTGK</sequence>
<evidence type="ECO:0000256" key="1">
    <source>
        <dbReference type="SAM" id="MobiDB-lite"/>
    </source>
</evidence>